<dbReference type="OrthoDB" id="9983560at2759"/>
<protein>
    <submittedName>
        <fullName evidence="4">FAD linked oxidase domain-containing protein</fullName>
    </submittedName>
</protein>
<dbReference type="VEuPathDB" id="FungiDB:AO090020000162"/>
<dbReference type="InterPro" id="IPR006094">
    <property type="entry name" value="Oxid_FAD_bind_N"/>
</dbReference>
<dbReference type="EMBL" id="MKZY01000002">
    <property type="protein sequence ID" value="OOO13427.1"/>
    <property type="molecule type" value="Genomic_DNA"/>
</dbReference>
<gene>
    <name evidence="4" type="ORF">OAory_01011760</name>
</gene>
<dbReference type="InterPro" id="IPR050432">
    <property type="entry name" value="FAD-linked_Oxidoreductases_BP"/>
</dbReference>
<organism evidence="4 5">
    <name type="scientific">Aspergillus oryzae</name>
    <name type="common">Yellow koji mold</name>
    <dbReference type="NCBI Taxonomy" id="5062"/>
    <lineage>
        <taxon>Eukaryota</taxon>
        <taxon>Fungi</taxon>
        <taxon>Dikarya</taxon>
        <taxon>Ascomycota</taxon>
        <taxon>Pezizomycotina</taxon>
        <taxon>Eurotiomycetes</taxon>
        <taxon>Eurotiomycetidae</taxon>
        <taxon>Eurotiales</taxon>
        <taxon>Aspergillaceae</taxon>
        <taxon>Aspergillus</taxon>
        <taxon>Aspergillus subgen. Circumdati</taxon>
    </lineage>
</organism>
<feature type="domain" description="FAD-binding PCMH-type" evidence="3">
    <location>
        <begin position="359"/>
        <end position="547"/>
    </location>
</feature>
<dbReference type="Gene3D" id="3.30.465.10">
    <property type="match status" value="2"/>
</dbReference>
<reference evidence="4 5" key="1">
    <citation type="submission" date="2016-10" db="EMBL/GenBank/DDBJ databases">
        <title>Genome sequencing of Aspergillus oryzae BCC7051.</title>
        <authorList>
            <person name="Thammarongtham C."/>
            <person name="Vorapreeda T."/>
            <person name="Nookaew I."/>
            <person name="Srisuk T."/>
            <person name="Land M."/>
            <person name="Jeennor S."/>
            <person name="Laoteng K."/>
        </authorList>
    </citation>
    <scope>NUCLEOTIDE SEQUENCE [LARGE SCALE GENOMIC DNA]</scope>
    <source>
        <strain evidence="4 5">BCC7051</strain>
    </source>
</reference>
<dbReference type="Proteomes" id="UP000190312">
    <property type="component" value="Unassembled WGS sequence"/>
</dbReference>
<dbReference type="PROSITE" id="PS51387">
    <property type="entry name" value="FAD_PCMH"/>
    <property type="match status" value="1"/>
</dbReference>
<evidence type="ECO:0000256" key="2">
    <source>
        <dbReference type="ARBA" id="ARBA00023002"/>
    </source>
</evidence>
<name>A0A1S9DWI2_ASPOZ</name>
<dbReference type="GO" id="GO:0071949">
    <property type="term" value="F:FAD binding"/>
    <property type="evidence" value="ECO:0007669"/>
    <property type="project" value="InterPro"/>
</dbReference>
<dbReference type="PANTHER" id="PTHR13878">
    <property type="entry name" value="GULONOLACTONE OXIDASE"/>
    <property type="match status" value="1"/>
</dbReference>
<sequence>MESLDQAVSEGDLILLYVLGQRAFMFLVESCPDSQISNPKISSITVREVKVGYLDEPGRCVVSGPDVYYNEEEDDDTSEDDDSSSEVSYGLTWGRLSMYVARFPADSKIEYRVNPHGRDVLKDYWRGKCPFCQTLGWYCPGCSWDFPDLRGGCSVDQSCPVCLGYDFAMDDKIRSREVGEYETRLSRGECSFGCYGEPEELKQEILKMRELVTFIVLIGNKLVMTRPRDTAILDRCGWELVFLQSLFLASVAALGLVALVGQSFAREHCKCVPNEGCWPTLTDWAELNDAVSGKLIRNTPVAEPCYSYGDEDDQKLCDTIVDQWSNSTFQSLQPTGYCYPLDYSCPVVSAPIGKPQGECDLGPAPVYTINATEPEDVVEGIQFAKSHNLRLVIKNTGHDLLARSQGYGSLQIWLKYIQEGIEFHEEYQSPSQCKHTNWTGNAFTVRGGYLWGDLYSAAFERNLVVVGGQDPTVGVLGGYLQGGGHSPASRDFGLAVDQVLELKVILASGELVTANACENRDLFFALRGGGGGTYGVVVSATLKAHPSRPAITHTLVVYPLPNRKDPLAATMALIDAVADILSAYPALSDGGFSGYAGWGVDKVDSPIAGAPASVMENGGYSHAFAKLDDSDDALEEAQRFVSATLMQRLRKYNGSGLMISESWERYPSFEDYYMAATRAQQQVGFSKMTLTSRLLDKASLTGDPAQLKEMLRITSTNSPDVPEKATIWTMLFLVGGGKVLDNPADASADRYVGVHPAWRKAYLLAVPTSILPENADDRSFKKMQQDTTYRKADAMRALAPNMGSYLNDGDRHNPWWQTDFFGDNYPRLRAIKDEYDPDHVFYCPTCVGSEEWREIPVEGKVYGTLCWA</sequence>
<dbReference type="AlphaFoldDB" id="A0A1S9DWI2"/>
<dbReference type="GO" id="GO:0016491">
    <property type="term" value="F:oxidoreductase activity"/>
    <property type="evidence" value="ECO:0007669"/>
    <property type="project" value="UniProtKB-KW"/>
</dbReference>
<comment type="similarity">
    <text evidence="1">Belongs to the oxygen-dependent FAD-linked oxidoreductase family.</text>
</comment>
<dbReference type="InterPro" id="IPR016166">
    <property type="entry name" value="FAD-bd_PCMH"/>
</dbReference>
<dbReference type="Pfam" id="PF08031">
    <property type="entry name" value="BBE"/>
    <property type="match status" value="1"/>
</dbReference>
<evidence type="ECO:0000313" key="5">
    <source>
        <dbReference type="Proteomes" id="UP000190312"/>
    </source>
</evidence>
<evidence type="ECO:0000259" key="3">
    <source>
        <dbReference type="PROSITE" id="PS51387"/>
    </source>
</evidence>
<dbReference type="Pfam" id="PF01565">
    <property type="entry name" value="FAD_binding_4"/>
    <property type="match status" value="1"/>
</dbReference>
<dbReference type="PANTHER" id="PTHR13878:SF91">
    <property type="entry name" value="FAD BINDING DOMAIN PROTEIN (AFU_ORTHOLOGUE AFUA_6G12070)-RELATED"/>
    <property type="match status" value="1"/>
</dbReference>
<comment type="caution">
    <text evidence="4">The sequence shown here is derived from an EMBL/GenBank/DDBJ whole genome shotgun (WGS) entry which is preliminary data.</text>
</comment>
<keyword evidence="2" id="KW-0560">Oxidoreductase</keyword>
<evidence type="ECO:0000313" key="4">
    <source>
        <dbReference type="EMBL" id="OOO13427.1"/>
    </source>
</evidence>
<accession>A0A1S9DWI2</accession>
<dbReference type="InterPro" id="IPR036318">
    <property type="entry name" value="FAD-bd_PCMH-like_sf"/>
</dbReference>
<dbReference type="SUPFAM" id="SSF56176">
    <property type="entry name" value="FAD-binding/transporter-associated domain-like"/>
    <property type="match status" value="1"/>
</dbReference>
<dbReference type="VEuPathDB" id="FungiDB:AO090005000245"/>
<proteinExistence type="inferred from homology"/>
<dbReference type="InterPro" id="IPR012951">
    <property type="entry name" value="BBE"/>
</dbReference>
<dbReference type="InterPro" id="IPR016169">
    <property type="entry name" value="FAD-bd_PCMH_sub2"/>
</dbReference>
<evidence type="ECO:0000256" key="1">
    <source>
        <dbReference type="ARBA" id="ARBA00005466"/>
    </source>
</evidence>